<dbReference type="OrthoDB" id="9804753at2"/>
<dbReference type="PANTHER" id="PTHR21071">
    <property type="entry name" value="UDP-N-ACETYLENOLPYRUVOYLGLUCOSAMINE REDUCTASE"/>
    <property type="match status" value="1"/>
</dbReference>
<comment type="similarity">
    <text evidence="19">Belongs to the MurB family.</text>
</comment>
<dbReference type="InterPro" id="IPR016169">
    <property type="entry name" value="FAD-bd_PCMH_sub2"/>
</dbReference>
<dbReference type="EC" id="1.3.1.98" evidence="5 19"/>
<evidence type="ECO:0000256" key="14">
    <source>
        <dbReference type="ARBA" id="ARBA00023002"/>
    </source>
</evidence>
<feature type="active site" evidence="19">
    <location>
        <position position="316"/>
    </location>
</feature>
<dbReference type="InterPro" id="IPR036635">
    <property type="entry name" value="MurB_C_sf"/>
</dbReference>
<organism evidence="21 22">
    <name type="scientific">Nitrosospira briensis</name>
    <dbReference type="NCBI Taxonomy" id="35799"/>
    <lineage>
        <taxon>Bacteria</taxon>
        <taxon>Pseudomonadati</taxon>
        <taxon>Pseudomonadota</taxon>
        <taxon>Betaproteobacteria</taxon>
        <taxon>Nitrosomonadales</taxon>
        <taxon>Nitrosomonadaceae</taxon>
        <taxon>Nitrosospira</taxon>
    </lineage>
</organism>
<evidence type="ECO:0000313" key="22">
    <source>
        <dbReference type="Proteomes" id="UP000183107"/>
    </source>
</evidence>
<dbReference type="Pfam" id="PF01565">
    <property type="entry name" value="FAD_binding_4"/>
    <property type="match status" value="1"/>
</dbReference>
<dbReference type="InterPro" id="IPR003170">
    <property type="entry name" value="MurB"/>
</dbReference>
<dbReference type="PANTHER" id="PTHR21071:SF4">
    <property type="entry name" value="UDP-N-ACETYLENOLPYRUVOYLGLUCOSAMINE REDUCTASE"/>
    <property type="match status" value="1"/>
</dbReference>
<evidence type="ECO:0000256" key="15">
    <source>
        <dbReference type="ARBA" id="ARBA00023306"/>
    </source>
</evidence>
<evidence type="ECO:0000259" key="20">
    <source>
        <dbReference type="PROSITE" id="PS51387"/>
    </source>
</evidence>
<evidence type="ECO:0000256" key="8">
    <source>
        <dbReference type="ARBA" id="ARBA00022618"/>
    </source>
</evidence>
<accession>A0A1I5C0L0</accession>
<protein>
    <recommendedName>
        <fullName evidence="6 19">UDP-N-acetylenolpyruvoylglucosamine reductase</fullName>
        <ecNumber evidence="5 19">1.3.1.98</ecNumber>
    </recommendedName>
    <alternativeName>
        <fullName evidence="17 19">UDP-N-acetylmuramate dehydrogenase</fullName>
    </alternativeName>
</protein>
<dbReference type="GO" id="GO:0008762">
    <property type="term" value="F:UDP-N-acetylmuramate dehydrogenase activity"/>
    <property type="evidence" value="ECO:0007669"/>
    <property type="project" value="UniProtKB-UniRule"/>
</dbReference>
<dbReference type="EMBL" id="FOVJ01000003">
    <property type="protein sequence ID" value="SFN80161.1"/>
    <property type="molecule type" value="Genomic_DNA"/>
</dbReference>
<evidence type="ECO:0000256" key="3">
    <source>
        <dbReference type="ARBA" id="ARBA00004496"/>
    </source>
</evidence>
<dbReference type="Gene3D" id="3.30.43.10">
    <property type="entry name" value="Uridine Diphospho-n-acetylenolpyruvylglucosamine Reductase, domain 2"/>
    <property type="match status" value="1"/>
</dbReference>
<evidence type="ECO:0000256" key="4">
    <source>
        <dbReference type="ARBA" id="ARBA00004752"/>
    </source>
</evidence>
<comment type="subcellular location">
    <subcellularLocation>
        <location evidence="3 19">Cytoplasm</location>
    </subcellularLocation>
</comment>
<dbReference type="GO" id="GO:0051301">
    <property type="term" value="P:cell division"/>
    <property type="evidence" value="ECO:0007669"/>
    <property type="project" value="UniProtKB-KW"/>
</dbReference>
<dbReference type="NCBIfam" id="TIGR00179">
    <property type="entry name" value="murB"/>
    <property type="match status" value="1"/>
</dbReference>
<dbReference type="UniPathway" id="UPA00219"/>
<keyword evidence="8 19" id="KW-0132">Cell division</keyword>
<feature type="domain" description="FAD-binding PCMH-type" evidence="20">
    <location>
        <begin position="33"/>
        <end position="196"/>
    </location>
</feature>
<evidence type="ECO:0000313" key="21">
    <source>
        <dbReference type="EMBL" id="SFN80161.1"/>
    </source>
</evidence>
<evidence type="ECO:0000256" key="13">
    <source>
        <dbReference type="ARBA" id="ARBA00022984"/>
    </source>
</evidence>
<dbReference type="HAMAP" id="MF_00037">
    <property type="entry name" value="MurB"/>
    <property type="match status" value="1"/>
</dbReference>
<gene>
    <name evidence="19" type="primary">murB</name>
    <name evidence="21" type="ORF">SAMN05216386_1892</name>
</gene>
<dbReference type="Gene3D" id="3.90.78.10">
    <property type="entry name" value="UDP-N-acetylenolpyruvoylglucosamine reductase, C-terminal domain"/>
    <property type="match status" value="1"/>
</dbReference>
<dbReference type="InterPro" id="IPR011601">
    <property type="entry name" value="MurB_C"/>
</dbReference>
<dbReference type="InterPro" id="IPR036318">
    <property type="entry name" value="FAD-bd_PCMH-like_sf"/>
</dbReference>
<evidence type="ECO:0000256" key="6">
    <source>
        <dbReference type="ARBA" id="ARBA00015188"/>
    </source>
</evidence>
<evidence type="ECO:0000256" key="1">
    <source>
        <dbReference type="ARBA" id="ARBA00001974"/>
    </source>
</evidence>
<dbReference type="Pfam" id="PF02873">
    <property type="entry name" value="MurB_C"/>
    <property type="match status" value="1"/>
</dbReference>
<dbReference type="GO" id="GO:0005829">
    <property type="term" value="C:cytosol"/>
    <property type="evidence" value="ECO:0007669"/>
    <property type="project" value="TreeGrafter"/>
</dbReference>
<dbReference type="GO" id="GO:0071555">
    <property type="term" value="P:cell wall organization"/>
    <property type="evidence" value="ECO:0007669"/>
    <property type="project" value="UniProtKB-KW"/>
</dbReference>
<keyword evidence="22" id="KW-1185">Reference proteome</keyword>
<evidence type="ECO:0000256" key="12">
    <source>
        <dbReference type="ARBA" id="ARBA00022960"/>
    </source>
</evidence>
<evidence type="ECO:0000256" key="7">
    <source>
        <dbReference type="ARBA" id="ARBA00022490"/>
    </source>
</evidence>
<keyword evidence="11 19" id="KW-0521">NADP</keyword>
<keyword evidence="10 19" id="KW-0274">FAD</keyword>
<comment type="catalytic activity">
    <reaction evidence="18 19">
        <text>UDP-N-acetyl-alpha-D-muramate + NADP(+) = UDP-N-acetyl-3-O-(1-carboxyvinyl)-alpha-D-glucosamine + NADPH + H(+)</text>
        <dbReference type="Rhea" id="RHEA:12248"/>
        <dbReference type="ChEBI" id="CHEBI:15378"/>
        <dbReference type="ChEBI" id="CHEBI:57783"/>
        <dbReference type="ChEBI" id="CHEBI:58349"/>
        <dbReference type="ChEBI" id="CHEBI:68483"/>
        <dbReference type="ChEBI" id="CHEBI:70757"/>
        <dbReference type="EC" id="1.3.1.98"/>
    </reaction>
</comment>
<evidence type="ECO:0000256" key="9">
    <source>
        <dbReference type="ARBA" id="ARBA00022630"/>
    </source>
</evidence>
<name>A0A1I5C0L0_9PROT</name>
<keyword evidence="16 19" id="KW-0961">Cell wall biogenesis/degradation</keyword>
<sequence>MDMSEITLTHDLHTLRGEMRVNQPMKKYTSWRAGGEAERLYLPADLTDLVEFMQVSPPDEPVYVVGLGSNLLVRDGGLRGTVVILHARLNDLRLEQLKEGVVLIYAGAGVACAKVARFAAMHGMAGAEFLAGIPGTVGGALAMNAGCYGVETWEIVERVQTLDRTGHLRERIVEDYEIGYRHVALKAEAFTPVKEQKTGFVINEEWFAGGYFKLMSGEEAASRRKIKDLLDRRISSQPLNLPNAGSVFRNPPGDSAARLIESCGLKGMRIGGAMVSPKHANFIVNTGGAAAADIEAVITTVRKTVKEQTGIELQPEIRVIGNPRIHRDSP</sequence>
<evidence type="ECO:0000256" key="5">
    <source>
        <dbReference type="ARBA" id="ARBA00012518"/>
    </source>
</evidence>
<dbReference type="RefSeq" id="WP_074796915.1">
    <property type="nucleotide sequence ID" value="NZ_FOVJ01000003.1"/>
</dbReference>
<dbReference type="SUPFAM" id="SSF56176">
    <property type="entry name" value="FAD-binding/transporter-associated domain-like"/>
    <property type="match status" value="1"/>
</dbReference>
<comment type="cofactor">
    <cofactor evidence="1 19">
        <name>FAD</name>
        <dbReference type="ChEBI" id="CHEBI:57692"/>
    </cofactor>
</comment>
<keyword evidence="13 19" id="KW-0573">Peptidoglycan synthesis</keyword>
<keyword evidence="12 19" id="KW-0133">Cell shape</keyword>
<evidence type="ECO:0000256" key="18">
    <source>
        <dbReference type="ARBA" id="ARBA00048914"/>
    </source>
</evidence>
<dbReference type="Gene3D" id="3.30.465.10">
    <property type="match status" value="1"/>
</dbReference>
<feature type="active site" description="Proton donor" evidence="19">
    <location>
        <position position="246"/>
    </location>
</feature>
<dbReference type="NCBIfam" id="NF010480">
    <property type="entry name" value="PRK13905.1"/>
    <property type="match status" value="1"/>
</dbReference>
<dbReference type="Proteomes" id="UP000183107">
    <property type="component" value="Unassembled WGS sequence"/>
</dbReference>
<dbReference type="GO" id="GO:0071949">
    <property type="term" value="F:FAD binding"/>
    <property type="evidence" value="ECO:0007669"/>
    <property type="project" value="InterPro"/>
</dbReference>
<dbReference type="InterPro" id="IPR016166">
    <property type="entry name" value="FAD-bd_PCMH"/>
</dbReference>
<evidence type="ECO:0000256" key="10">
    <source>
        <dbReference type="ARBA" id="ARBA00022827"/>
    </source>
</evidence>
<evidence type="ECO:0000256" key="19">
    <source>
        <dbReference type="HAMAP-Rule" id="MF_00037"/>
    </source>
</evidence>
<comment type="function">
    <text evidence="2 19">Cell wall formation.</text>
</comment>
<evidence type="ECO:0000256" key="2">
    <source>
        <dbReference type="ARBA" id="ARBA00003921"/>
    </source>
</evidence>
<dbReference type="InterPro" id="IPR006094">
    <property type="entry name" value="Oxid_FAD_bind_N"/>
</dbReference>
<reference evidence="22" key="1">
    <citation type="submission" date="2016-10" db="EMBL/GenBank/DDBJ databases">
        <authorList>
            <person name="Varghese N."/>
        </authorList>
    </citation>
    <scope>NUCLEOTIDE SEQUENCE [LARGE SCALE GENOMIC DNA]</scope>
    <source>
        <strain evidence="22">Nsp8</strain>
    </source>
</reference>
<keyword evidence="14 19" id="KW-0560">Oxidoreductase</keyword>
<dbReference type="AlphaFoldDB" id="A0A1I5C0L0"/>
<keyword evidence="9 19" id="KW-0285">Flavoprotein</keyword>
<proteinExistence type="inferred from homology"/>
<comment type="pathway">
    <text evidence="4 19">Cell wall biogenesis; peptidoglycan biosynthesis.</text>
</comment>
<evidence type="ECO:0000256" key="11">
    <source>
        <dbReference type="ARBA" id="ARBA00022857"/>
    </source>
</evidence>
<dbReference type="GO" id="GO:0009252">
    <property type="term" value="P:peptidoglycan biosynthetic process"/>
    <property type="evidence" value="ECO:0007669"/>
    <property type="project" value="UniProtKB-UniRule"/>
</dbReference>
<evidence type="ECO:0000256" key="17">
    <source>
        <dbReference type="ARBA" id="ARBA00031026"/>
    </source>
</evidence>
<keyword evidence="7 19" id="KW-0963">Cytoplasm</keyword>
<dbReference type="GO" id="GO:0008360">
    <property type="term" value="P:regulation of cell shape"/>
    <property type="evidence" value="ECO:0007669"/>
    <property type="project" value="UniProtKB-KW"/>
</dbReference>
<keyword evidence="15 19" id="KW-0131">Cell cycle</keyword>
<evidence type="ECO:0000256" key="16">
    <source>
        <dbReference type="ARBA" id="ARBA00023316"/>
    </source>
</evidence>
<dbReference type="SUPFAM" id="SSF56194">
    <property type="entry name" value="Uridine diphospho-N-Acetylenolpyruvylglucosamine reductase, MurB, C-terminal domain"/>
    <property type="match status" value="1"/>
</dbReference>
<dbReference type="PROSITE" id="PS51387">
    <property type="entry name" value="FAD_PCMH"/>
    <property type="match status" value="1"/>
</dbReference>
<dbReference type="InterPro" id="IPR016167">
    <property type="entry name" value="FAD-bd_PCMH_sub1"/>
</dbReference>
<feature type="active site" evidence="19">
    <location>
        <position position="181"/>
    </location>
</feature>